<sequence>MTEPVAFCKFKITGIFVCKSEIEEKIFEILGLGCQVLVERLCGICQTDLYACQRGVRFCQRGTMQT</sequence>
<accession>A0A2C9VWB1</accession>
<name>A0A2C9VWB1_MANES</name>
<protein>
    <submittedName>
        <fullName evidence="1">Uncharacterized protein</fullName>
    </submittedName>
</protein>
<gene>
    <name evidence="1" type="ORF">MANES_05G098500</name>
</gene>
<dbReference type="EMBL" id="CM004391">
    <property type="protein sequence ID" value="OAY49978.1"/>
    <property type="molecule type" value="Genomic_DNA"/>
</dbReference>
<organism evidence="1">
    <name type="scientific">Manihot esculenta</name>
    <name type="common">Cassava</name>
    <name type="synonym">Jatropha manihot</name>
    <dbReference type="NCBI Taxonomy" id="3983"/>
    <lineage>
        <taxon>Eukaryota</taxon>
        <taxon>Viridiplantae</taxon>
        <taxon>Streptophyta</taxon>
        <taxon>Embryophyta</taxon>
        <taxon>Tracheophyta</taxon>
        <taxon>Spermatophyta</taxon>
        <taxon>Magnoliopsida</taxon>
        <taxon>eudicotyledons</taxon>
        <taxon>Gunneridae</taxon>
        <taxon>Pentapetalae</taxon>
        <taxon>rosids</taxon>
        <taxon>fabids</taxon>
        <taxon>Malpighiales</taxon>
        <taxon>Euphorbiaceae</taxon>
        <taxon>Crotonoideae</taxon>
        <taxon>Manihoteae</taxon>
        <taxon>Manihot</taxon>
    </lineage>
</organism>
<evidence type="ECO:0000313" key="1">
    <source>
        <dbReference type="EMBL" id="OAY49978.1"/>
    </source>
</evidence>
<reference evidence="1" key="1">
    <citation type="submission" date="2016-02" db="EMBL/GenBank/DDBJ databases">
        <title>WGS assembly of Manihot esculenta.</title>
        <authorList>
            <person name="Bredeson J.V."/>
            <person name="Prochnik S.E."/>
            <person name="Lyons J.B."/>
            <person name="Schmutz J."/>
            <person name="Grimwood J."/>
            <person name="Vrebalov J."/>
            <person name="Bart R.S."/>
            <person name="Amuge T."/>
            <person name="Ferguson M.E."/>
            <person name="Green R."/>
            <person name="Putnam N."/>
            <person name="Stites J."/>
            <person name="Rounsley S."/>
            <person name="Rokhsar D.S."/>
        </authorList>
    </citation>
    <scope>NUCLEOTIDE SEQUENCE [LARGE SCALE GENOMIC DNA]</scope>
    <source>
        <tissue evidence="1">Leaf</tissue>
    </source>
</reference>
<dbReference type="AlphaFoldDB" id="A0A2C9VWB1"/>
<proteinExistence type="predicted"/>